<keyword evidence="4 5" id="KW-0238">DNA-binding</keyword>
<dbReference type="InterPro" id="IPR027805">
    <property type="entry name" value="Transposase_HTH_dom"/>
</dbReference>
<protein>
    <recommendedName>
        <fullName evidence="6">THAP-type domain-containing protein</fullName>
    </recommendedName>
</protein>
<evidence type="ECO:0000256" key="1">
    <source>
        <dbReference type="ARBA" id="ARBA00022723"/>
    </source>
</evidence>
<dbReference type="PANTHER" id="PTHR23080:SF63">
    <property type="entry name" value="TICK TRANSPOSON"/>
    <property type="match status" value="1"/>
</dbReference>
<evidence type="ECO:0000256" key="5">
    <source>
        <dbReference type="PROSITE-ProRule" id="PRU00309"/>
    </source>
</evidence>
<feature type="domain" description="THAP-type" evidence="6">
    <location>
        <begin position="1"/>
        <end position="99"/>
    </location>
</feature>
<evidence type="ECO:0000256" key="4">
    <source>
        <dbReference type="ARBA" id="ARBA00023125"/>
    </source>
</evidence>
<organism evidence="7 8">
    <name type="scientific">Patella caerulea</name>
    <name type="common">Rayed Mediterranean limpet</name>
    <dbReference type="NCBI Taxonomy" id="87958"/>
    <lineage>
        <taxon>Eukaryota</taxon>
        <taxon>Metazoa</taxon>
        <taxon>Spiralia</taxon>
        <taxon>Lophotrochozoa</taxon>
        <taxon>Mollusca</taxon>
        <taxon>Gastropoda</taxon>
        <taxon>Patellogastropoda</taxon>
        <taxon>Patelloidea</taxon>
        <taxon>Patellidae</taxon>
        <taxon>Patella</taxon>
    </lineage>
</organism>
<dbReference type="GO" id="GO:0003677">
    <property type="term" value="F:DNA binding"/>
    <property type="evidence" value="ECO:0007669"/>
    <property type="project" value="UniProtKB-UniRule"/>
</dbReference>
<accession>A0AAN8PI94</accession>
<dbReference type="AlphaFoldDB" id="A0AAN8PI94"/>
<gene>
    <name evidence="7" type="ORF">SNE40_019291</name>
</gene>
<dbReference type="Pfam" id="PF05485">
    <property type="entry name" value="THAP"/>
    <property type="match status" value="1"/>
</dbReference>
<comment type="caution">
    <text evidence="7">The sequence shown here is derived from an EMBL/GenBank/DDBJ whole genome shotgun (WGS) entry which is preliminary data.</text>
</comment>
<dbReference type="GO" id="GO:0008270">
    <property type="term" value="F:zinc ion binding"/>
    <property type="evidence" value="ECO:0007669"/>
    <property type="project" value="UniProtKB-KW"/>
</dbReference>
<keyword evidence="8" id="KW-1185">Reference proteome</keyword>
<keyword evidence="1" id="KW-0479">Metal-binding</keyword>
<evidence type="ECO:0000313" key="8">
    <source>
        <dbReference type="Proteomes" id="UP001347796"/>
    </source>
</evidence>
<evidence type="ECO:0000313" key="7">
    <source>
        <dbReference type="EMBL" id="KAK6171030.1"/>
    </source>
</evidence>
<dbReference type="SUPFAM" id="SSF57716">
    <property type="entry name" value="Glucocorticoid receptor-like (DNA-binding domain)"/>
    <property type="match status" value="1"/>
</dbReference>
<evidence type="ECO:0000256" key="2">
    <source>
        <dbReference type="ARBA" id="ARBA00022771"/>
    </source>
</evidence>
<keyword evidence="2 5" id="KW-0863">Zinc-finger</keyword>
<dbReference type="SMART" id="SM00980">
    <property type="entry name" value="THAP"/>
    <property type="match status" value="1"/>
</dbReference>
<dbReference type="PROSITE" id="PS50950">
    <property type="entry name" value="ZF_THAP"/>
    <property type="match status" value="1"/>
</dbReference>
<reference evidence="7 8" key="1">
    <citation type="submission" date="2024-01" db="EMBL/GenBank/DDBJ databases">
        <title>The genome of the rayed Mediterranean limpet Patella caerulea (Linnaeus, 1758).</title>
        <authorList>
            <person name="Anh-Thu Weber A."/>
            <person name="Halstead-Nussloch G."/>
        </authorList>
    </citation>
    <scope>NUCLEOTIDE SEQUENCE [LARGE SCALE GENOMIC DNA]</scope>
    <source>
        <strain evidence="7">AATW-2023a</strain>
        <tissue evidence="7">Whole specimen</tissue>
    </source>
</reference>
<dbReference type="EMBL" id="JAZGQO010000014">
    <property type="protein sequence ID" value="KAK6171030.1"/>
    <property type="molecule type" value="Genomic_DNA"/>
</dbReference>
<evidence type="ECO:0000256" key="3">
    <source>
        <dbReference type="ARBA" id="ARBA00022833"/>
    </source>
</evidence>
<name>A0AAN8PI94_PATCE</name>
<dbReference type="PANTHER" id="PTHR23080">
    <property type="entry name" value="THAP DOMAIN PROTEIN"/>
    <property type="match status" value="1"/>
</dbReference>
<sequence length="363" mass="41884">MANCAVVGCSNSYYRLQRWAKSTCPIHNTRHDECVCKEPFQFFSFPSSKTQQDSRQKWIKNVNRKAGNANWQPTTQSRICSDHFVHGTPTVNNPYPSVNMGYDMAEIINPRKPPIQRFKVTKTQVKSKPKTRKQQLEDIDHDHQYNFRSNCNCTQDCSCEGCLQKERQICLLEEKILSLKEQLKEEKSCLQPKPIHKVLMESDKNVKRFLGMPSKKLFLTLVKVLTPKAKYLRYWKGRQSLKVMSTRVNKLNTTSKTKPGPARKLTITQELMVVFLKLRLNLTNELIAVLFNISASVCSQIITTYLKFLAHQFKCLIFRPTMEEVKATLPDCFKETVPNARGIIDCTEIFIEKPNSHDVQAST</sequence>
<dbReference type="InterPro" id="IPR006612">
    <property type="entry name" value="THAP_Znf"/>
</dbReference>
<dbReference type="Pfam" id="PF13613">
    <property type="entry name" value="HTH_Tnp_4"/>
    <property type="match status" value="1"/>
</dbReference>
<proteinExistence type="predicted"/>
<dbReference type="Proteomes" id="UP001347796">
    <property type="component" value="Unassembled WGS sequence"/>
</dbReference>
<evidence type="ECO:0000259" key="6">
    <source>
        <dbReference type="PROSITE" id="PS50950"/>
    </source>
</evidence>
<keyword evidence="3" id="KW-0862">Zinc</keyword>